<dbReference type="EMBL" id="ABAX03000014">
    <property type="protein sequence ID" value="EDR97196.1"/>
    <property type="molecule type" value="Genomic_DNA"/>
</dbReference>
<evidence type="ECO:0008006" key="3">
    <source>
        <dbReference type="Google" id="ProtNLM"/>
    </source>
</evidence>
<sequence length="109" mass="12716">MLCTSYIKSIKSLIEELVKKNVLEYGTSLLSKPEQDYFNYILNRAEFSNGLDLRNRYVHGTQPIDEKSHEQDYFTLLRLLVLLVIKINEEFCLADERGLLKSTQDRATI</sequence>
<accession>B0MF91</accession>
<dbReference type="AlphaFoldDB" id="B0MF91"/>
<name>B0MF91_ANACD</name>
<protein>
    <recommendedName>
        <fullName evidence="3">Apea-like HEPN domain-containing protein</fullName>
    </recommendedName>
</protein>
<dbReference type="eggNOG" id="ENOG502Z8SZ">
    <property type="taxonomic scope" value="Bacteria"/>
</dbReference>
<reference evidence="1" key="1">
    <citation type="submission" date="2007-11" db="EMBL/GenBank/DDBJ databases">
        <authorList>
            <person name="Fulton L."/>
            <person name="Clifton S."/>
            <person name="Fulton B."/>
            <person name="Xu J."/>
            <person name="Minx P."/>
            <person name="Pepin K.H."/>
            <person name="Johnson M."/>
            <person name="Thiruvilangam P."/>
            <person name="Bhonagiri V."/>
            <person name="Nash W.E."/>
            <person name="Mardis E.R."/>
            <person name="Wilson R.K."/>
        </authorList>
    </citation>
    <scope>NUCLEOTIDE SEQUENCE [LARGE SCALE GENOMIC DNA]</scope>
    <source>
        <strain evidence="1">DSM 14662</strain>
    </source>
</reference>
<dbReference type="HOGENOM" id="CLU_2178298_0_0_9"/>
<reference evidence="1" key="2">
    <citation type="submission" date="2013-11" db="EMBL/GenBank/DDBJ databases">
        <title>Draft genome sequence of Anaerostipes caccae (DSM 14662).</title>
        <authorList>
            <person name="Sudarsanam P."/>
            <person name="Ley R."/>
            <person name="Guruge J."/>
            <person name="Turnbaugh P.J."/>
            <person name="Mahowald M."/>
            <person name="Liep D."/>
            <person name="Gordon J."/>
        </authorList>
    </citation>
    <scope>NUCLEOTIDE SEQUENCE</scope>
    <source>
        <strain evidence="1">DSM 14662</strain>
    </source>
</reference>
<evidence type="ECO:0000313" key="1">
    <source>
        <dbReference type="EMBL" id="EDR97196.1"/>
    </source>
</evidence>
<dbReference type="Proteomes" id="UP000004935">
    <property type="component" value="Unassembled WGS sequence"/>
</dbReference>
<dbReference type="RefSeq" id="WP_006567862.1">
    <property type="nucleotide sequence ID" value="NZ_AP023027.1"/>
</dbReference>
<gene>
    <name evidence="1" type="ORF">ANACAC_02426</name>
</gene>
<keyword evidence="2" id="KW-1185">Reference proteome</keyword>
<evidence type="ECO:0000313" key="2">
    <source>
        <dbReference type="Proteomes" id="UP000004935"/>
    </source>
</evidence>
<comment type="caution">
    <text evidence="1">The sequence shown here is derived from an EMBL/GenBank/DDBJ whole genome shotgun (WGS) entry which is preliminary data.</text>
</comment>
<proteinExistence type="predicted"/>
<organism evidence="1 2">
    <name type="scientific">Anaerostipes caccae (strain DSM 14662 / CCUG 47493 / JCM 13470 / NCIMB 13811 / L1-92)</name>
    <dbReference type="NCBI Taxonomy" id="411490"/>
    <lineage>
        <taxon>Bacteria</taxon>
        <taxon>Bacillati</taxon>
        <taxon>Bacillota</taxon>
        <taxon>Clostridia</taxon>
        <taxon>Lachnospirales</taxon>
        <taxon>Lachnospiraceae</taxon>
        <taxon>Anaerostipes</taxon>
    </lineage>
</organism>